<dbReference type="Pfam" id="PF00643">
    <property type="entry name" value="zf-B_box"/>
    <property type="match status" value="1"/>
</dbReference>
<keyword evidence="2 4" id="KW-0863">Zinc-finger</keyword>
<evidence type="ECO:0000256" key="1">
    <source>
        <dbReference type="ARBA" id="ARBA00022723"/>
    </source>
</evidence>
<evidence type="ECO:0000259" key="6">
    <source>
        <dbReference type="PROSITE" id="PS50089"/>
    </source>
</evidence>
<feature type="non-terminal residue" evidence="8">
    <location>
        <position position="1"/>
    </location>
</feature>
<dbReference type="InterPro" id="IPR006058">
    <property type="entry name" value="2Fe2S_fd_BS"/>
</dbReference>
<dbReference type="PROSITE" id="PS00197">
    <property type="entry name" value="2FE2S_FER_1"/>
    <property type="match status" value="1"/>
</dbReference>
<name>A0AAV2PKM8_MEGNR</name>
<sequence length="473" mass="53685">DKSECTICNNIFDIEIHRPRVLPCGHGFCTQCIETCIQGGNKACPTCREKHRAKSATDLPVCYILEELIHTAAISSYHETDLDSFIGMDSVDMCPKHKGVPLHFYCRSHNTKVCHSCAVIDHPPKECNLIPLDVIIKEKKQSQITTVQKHKKALMDSEKDIKMILQWTNEYLMEKQNQKQDFEKEVDLLFTKIEQINQEILNKNKIQEMLNDSIKDCQKKQKMLEIMDTNLKAAISNCDIEKECEKTAKEIMQNQKWDESMRNALSVRKDQYAQVTRDGTCRSCQTLKVGRRTYIGNFSKEVKPPSSAKLIQEDDLGLVSSTSTVWMDLSAHGSFLGRVHIRVMGNRPHGQQFLMLALGINGPTIMGAIFCYKDSYLIALRNYGTENGTLSNEPLLKKLKMEHTEKLLPGRLFTAYNVNSASFRIITKSWEGETHPGYFGDVITGMEVIKIAASGEYDIRDIAISECGIVLDF</sequence>
<dbReference type="InterPro" id="IPR000315">
    <property type="entry name" value="Znf_B-box"/>
</dbReference>
<dbReference type="InterPro" id="IPR013083">
    <property type="entry name" value="Znf_RING/FYVE/PHD"/>
</dbReference>
<dbReference type="PROSITE" id="PS50089">
    <property type="entry name" value="ZF_RING_2"/>
    <property type="match status" value="1"/>
</dbReference>
<dbReference type="PANTHER" id="PTHR25462">
    <property type="entry name" value="BONUS, ISOFORM C-RELATED"/>
    <property type="match status" value="1"/>
</dbReference>
<dbReference type="InterPro" id="IPR001841">
    <property type="entry name" value="Znf_RING"/>
</dbReference>
<dbReference type="GO" id="GO:0051537">
    <property type="term" value="F:2 iron, 2 sulfur cluster binding"/>
    <property type="evidence" value="ECO:0007669"/>
    <property type="project" value="InterPro"/>
</dbReference>
<keyword evidence="3" id="KW-0862">Zinc</keyword>
<dbReference type="SUPFAM" id="SSF57850">
    <property type="entry name" value="RING/U-box"/>
    <property type="match status" value="1"/>
</dbReference>
<accession>A0AAV2PKM8</accession>
<evidence type="ECO:0000259" key="7">
    <source>
        <dbReference type="PROSITE" id="PS50119"/>
    </source>
</evidence>
<comment type="caution">
    <text evidence="8">The sequence shown here is derived from an EMBL/GenBank/DDBJ whole genome shotgun (WGS) entry which is preliminary data.</text>
</comment>
<dbReference type="SMART" id="SM00184">
    <property type="entry name" value="RING"/>
    <property type="match status" value="1"/>
</dbReference>
<dbReference type="PROSITE" id="PS50119">
    <property type="entry name" value="ZF_BBOX"/>
    <property type="match status" value="1"/>
</dbReference>
<keyword evidence="5" id="KW-0175">Coiled coil</keyword>
<evidence type="ECO:0000256" key="4">
    <source>
        <dbReference type="PROSITE-ProRule" id="PRU00024"/>
    </source>
</evidence>
<keyword evidence="1" id="KW-0479">Metal-binding</keyword>
<reference evidence="8 9" key="1">
    <citation type="submission" date="2024-05" db="EMBL/GenBank/DDBJ databases">
        <authorList>
            <person name="Wallberg A."/>
        </authorList>
    </citation>
    <scope>NUCLEOTIDE SEQUENCE [LARGE SCALE GENOMIC DNA]</scope>
</reference>
<dbReference type="EMBL" id="CAXKWB010000450">
    <property type="protein sequence ID" value="CAL4060892.1"/>
    <property type="molecule type" value="Genomic_DNA"/>
</dbReference>
<dbReference type="SUPFAM" id="SSF57845">
    <property type="entry name" value="B-box zinc-binding domain"/>
    <property type="match status" value="1"/>
</dbReference>
<dbReference type="AlphaFoldDB" id="A0AAV2PKM8"/>
<evidence type="ECO:0000313" key="8">
    <source>
        <dbReference type="EMBL" id="CAL4060892.1"/>
    </source>
</evidence>
<dbReference type="InterPro" id="IPR018957">
    <property type="entry name" value="Znf_C3HC4_RING-type"/>
</dbReference>
<keyword evidence="9" id="KW-1185">Reference proteome</keyword>
<organism evidence="8 9">
    <name type="scientific">Meganyctiphanes norvegica</name>
    <name type="common">Northern krill</name>
    <name type="synonym">Thysanopoda norvegica</name>
    <dbReference type="NCBI Taxonomy" id="48144"/>
    <lineage>
        <taxon>Eukaryota</taxon>
        <taxon>Metazoa</taxon>
        <taxon>Ecdysozoa</taxon>
        <taxon>Arthropoda</taxon>
        <taxon>Crustacea</taxon>
        <taxon>Multicrustacea</taxon>
        <taxon>Malacostraca</taxon>
        <taxon>Eumalacostraca</taxon>
        <taxon>Eucarida</taxon>
        <taxon>Euphausiacea</taxon>
        <taxon>Euphausiidae</taxon>
        <taxon>Meganyctiphanes</taxon>
    </lineage>
</organism>
<evidence type="ECO:0000313" key="9">
    <source>
        <dbReference type="Proteomes" id="UP001497623"/>
    </source>
</evidence>
<dbReference type="InterPro" id="IPR047153">
    <property type="entry name" value="TRIM45/56/19-like"/>
</dbReference>
<dbReference type="GO" id="GO:0008270">
    <property type="term" value="F:zinc ion binding"/>
    <property type="evidence" value="ECO:0007669"/>
    <property type="project" value="UniProtKB-KW"/>
</dbReference>
<proteinExistence type="predicted"/>
<dbReference type="Proteomes" id="UP001497623">
    <property type="component" value="Unassembled WGS sequence"/>
</dbReference>
<feature type="domain" description="B box-type" evidence="7">
    <location>
        <begin position="89"/>
        <end position="132"/>
    </location>
</feature>
<dbReference type="PROSITE" id="PS00518">
    <property type="entry name" value="ZF_RING_1"/>
    <property type="match status" value="1"/>
</dbReference>
<dbReference type="Gene3D" id="3.30.40.10">
    <property type="entry name" value="Zinc/RING finger domain, C3HC4 (zinc finger)"/>
    <property type="match status" value="1"/>
</dbReference>
<dbReference type="Pfam" id="PF00097">
    <property type="entry name" value="zf-C3HC4"/>
    <property type="match status" value="1"/>
</dbReference>
<feature type="domain" description="RING-type" evidence="6">
    <location>
        <begin position="5"/>
        <end position="48"/>
    </location>
</feature>
<dbReference type="InterPro" id="IPR017907">
    <property type="entry name" value="Znf_RING_CS"/>
</dbReference>
<evidence type="ECO:0000256" key="3">
    <source>
        <dbReference type="ARBA" id="ARBA00022833"/>
    </source>
</evidence>
<dbReference type="Gene3D" id="3.30.160.60">
    <property type="entry name" value="Classic Zinc Finger"/>
    <property type="match status" value="1"/>
</dbReference>
<evidence type="ECO:0000256" key="2">
    <source>
        <dbReference type="ARBA" id="ARBA00022771"/>
    </source>
</evidence>
<protein>
    <submittedName>
        <fullName evidence="8">Uncharacterized protein</fullName>
    </submittedName>
</protein>
<evidence type="ECO:0000256" key="5">
    <source>
        <dbReference type="SAM" id="Coils"/>
    </source>
</evidence>
<dbReference type="PANTHER" id="PTHR25462:SF296">
    <property type="entry name" value="MEIOTIC P26, ISOFORM F"/>
    <property type="match status" value="1"/>
</dbReference>
<gene>
    <name evidence="8" type="ORF">MNOR_LOCUS1647</name>
</gene>
<feature type="coiled-coil region" evidence="5">
    <location>
        <begin position="172"/>
        <end position="199"/>
    </location>
</feature>